<dbReference type="InterPro" id="IPR052965">
    <property type="entry name" value="Pigment-catalase-like"/>
</dbReference>
<dbReference type="Pfam" id="PF13668">
    <property type="entry name" value="Ferritin_2"/>
    <property type="match status" value="1"/>
</dbReference>
<protein>
    <submittedName>
        <fullName evidence="2">G7109 protein</fullName>
    </submittedName>
</protein>
<name>A0ABP1FY72_9CHLO</name>
<accession>A0ABP1FY72</accession>
<evidence type="ECO:0000256" key="1">
    <source>
        <dbReference type="SAM" id="MobiDB-lite"/>
    </source>
</evidence>
<dbReference type="PANTHER" id="PTHR31694">
    <property type="entry name" value="DESICCATION-LIKE PROTEIN"/>
    <property type="match status" value="1"/>
</dbReference>
<dbReference type="SUPFAM" id="SSF47240">
    <property type="entry name" value="Ferritin-like"/>
    <property type="match status" value="1"/>
</dbReference>
<proteinExistence type="predicted"/>
<dbReference type="EMBL" id="CAXHTA020000010">
    <property type="protein sequence ID" value="CAL5224426.1"/>
    <property type="molecule type" value="Genomic_DNA"/>
</dbReference>
<feature type="compositionally biased region" description="Low complexity" evidence="1">
    <location>
        <begin position="227"/>
        <end position="239"/>
    </location>
</feature>
<dbReference type="Gene3D" id="1.20.1290.10">
    <property type="entry name" value="AhpD-like"/>
    <property type="match status" value="1"/>
</dbReference>
<sequence length="549" mass="58039">MTACYHQWDKLPVAGKACLETGAAHAEVQGCIRHMCVFAGYAPCLAASKTLHSAGVLQEASPGKSGGQPGTAFSLVYGKVTDRVWETLYSVDGVLADWIRRHAYGDVYSSPGLDLRQKQLLASAFLAEANMHDEMFGHLLAAMRFGADEAACLAAIRVAFSLSPAVEPPYEDSAVYKHALTVVHKAAYKTLKRGASSFLGTPPQVEYEDKSCIRVPQLPRASQEALSRTSSGSSSGISEKGSKQTNSRLRVEVSSPVATMVSRAMLALVAVSLVAVASADINTIVGNFALNLECLEAEFYSWAVYGHGLNSTLLGGGPGSVGGKQATFVLEATRQYATEIANDEINHVADLRALLGSAALPCPALDIGPAFAAAVVAALGTQKAKDIPFSPYDNDLFFLHGAFLFEDVGVTAYEGGAGLITNPTVLGYAAKILAVEAYHAGIIRTLLFQDGAVPLPYDIQVVELIQKISTLRATLGGGSDQGIVSPSFDKGTYYGATKYSKSYTANLVPTDNQSLAFARTVRQVQNIVYGAIDATSGLFFPNGMNLPTS</sequence>
<dbReference type="InterPro" id="IPR029032">
    <property type="entry name" value="AhpD-like"/>
</dbReference>
<reference evidence="2 3" key="1">
    <citation type="submission" date="2024-06" db="EMBL/GenBank/DDBJ databases">
        <authorList>
            <person name="Kraege A."/>
            <person name="Thomma B."/>
        </authorList>
    </citation>
    <scope>NUCLEOTIDE SEQUENCE [LARGE SCALE GENOMIC DNA]</scope>
</reference>
<dbReference type="Proteomes" id="UP001497392">
    <property type="component" value="Unassembled WGS sequence"/>
</dbReference>
<evidence type="ECO:0000313" key="2">
    <source>
        <dbReference type="EMBL" id="CAL5224426.1"/>
    </source>
</evidence>
<dbReference type="InterPro" id="IPR009078">
    <property type="entry name" value="Ferritin-like_SF"/>
</dbReference>
<comment type="caution">
    <text evidence="2">The sequence shown here is derived from an EMBL/GenBank/DDBJ whole genome shotgun (WGS) entry which is preliminary data.</text>
</comment>
<gene>
    <name evidence="2" type="primary">g7109</name>
    <name evidence="2" type="ORF">VP750_LOCUS6085</name>
</gene>
<dbReference type="PANTHER" id="PTHR31694:SF26">
    <property type="entry name" value="OS05G0151100 PROTEIN"/>
    <property type="match status" value="1"/>
</dbReference>
<keyword evidence="3" id="KW-1185">Reference proteome</keyword>
<organism evidence="2 3">
    <name type="scientific">Coccomyxa viridis</name>
    <dbReference type="NCBI Taxonomy" id="1274662"/>
    <lineage>
        <taxon>Eukaryota</taxon>
        <taxon>Viridiplantae</taxon>
        <taxon>Chlorophyta</taxon>
        <taxon>core chlorophytes</taxon>
        <taxon>Trebouxiophyceae</taxon>
        <taxon>Trebouxiophyceae incertae sedis</taxon>
        <taxon>Coccomyxaceae</taxon>
        <taxon>Coccomyxa</taxon>
    </lineage>
</organism>
<evidence type="ECO:0000313" key="3">
    <source>
        <dbReference type="Proteomes" id="UP001497392"/>
    </source>
</evidence>
<feature type="region of interest" description="Disordered" evidence="1">
    <location>
        <begin position="218"/>
        <end position="249"/>
    </location>
</feature>
<dbReference type="SUPFAM" id="SSF69118">
    <property type="entry name" value="AhpD-like"/>
    <property type="match status" value="1"/>
</dbReference>